<evidence type="ECO:0000259" key="4">
    <source>
        <dbReference type="PROSITE" id="PS50961"/>
    </source>
</evidence>
<organism evidence="5 6">
    <name type="scientific">Gonapodya prolifera (strain JEL478)</name>
    <name type="common">Monoblepharis prolifera</name>
    <dbReference type="NCBI Taxonomy" id="1344416"/>
    <lineage>
        <taxon>Eukaryota</taxon>
        <taxon>Fungi</taxon>
        <taxon>Fungi incertae sedis</taxon>
        <taxon>Chytridiomycota</taxon>
        <taxon>Chytridiomycota incertae sedis</taxon>
        <taxon>Monoblepharidomycetes</taxon>
        <taxon>Monoblepharidales</taxon>
        <taxon>Gonapodyaceae</taxon>
        <taxon>Gonapodya</taxon>
    </lineage>
</organism>
<dbReference type="SUPFAM" id="SSF46785">
    <property type="entry name" value="Winged helix' DNA-binding domain"/>
    <property type="match status" value="1"/>
</dbReference>
<feature type="region of interest" description="Disordered" evidence="3">
    <location>
        <begin position="1"/>
        <end position="22"/>
    </location>
</feature>
<dbReference type="InterPro" id="IPR036388">
    <property type="entry name" value="WH-like_DNA-bd_sf"/>
</dbReference>
<evidence type="ECO:0000256" key="3">
    <source>
        <dbReference type="SAM" id="MobiDB-lite"/>
    </source>
</evidence>
<evidence type="ECO:0000256" key="1">
    <source>
        <dbReference type="ARBA" id="ARBA00022884"/>
    </source>
</evidence>
<evidence type="ECO:0000313" key="6">
    <source>
        <dbReference type="Proteomes" id="UP000070544"/>
    </source>
</evidence>
<sequence length="137" mass="15667">MDPPASDQSASASAPAPEPPHRVLERRIARRMVSYFSPDCGLDFDWWLLERAAKDEEGWIPIADFTSTYMRLQSLTDDEAVVAKAVRQFADNVEVSNDGKRVRSREKLLNPADPHPDDERTVYVERLPSVQKTKRQR</sequence>
<feature type="compositionally biased region" description="Basic and acidic residues" evidence="3">
    <location>
        <begin position="97"/>
        <end position="123"/>
    </location>
</feature>
<evidence type="ECO:0000256" key="2">
    <source>
        <dbReference type="PROSITE-ProRule" id="PRU00332"/>
    </source>
</evidence>
<dbReference type="AlphaFoldDB" id="A0A139A9R2"/>
<dbReference type="SMART" id="SM00715">
    <property type="entry name" value="LA"/>
    <property type="match status" value="1"/>
</dbReference>
<feature type="domain" description="HTH La-type RNA-binding" evidence="4">
    <location>
        <begin position="19"/>
        <end position="114"/>
    </location>
</feature>
<dbReference type="PROSITE" id="PS50961">
    <property type="entry name" value="HTH_LA"/>
    <property type="match status" value="1"/>
</dbReference>
<dbReference type="GO" id="GO:0003723">
    <property type="term" value="F:RNA binding"/>
    <property type="evidence" value="ECO:0007669"/>
    <property type="project" value="UniProtKB-UniRule"/>
</dbReference>
<gene>
    <name evidence="5" type="ORF">M427DRAFT_364338</name>
</gene>
<feature type="compositionally biased region" description="Low complexity" evidence="3">
    <location>
        <begin position="1"/>
        <end position="15"/>
    </location>
</feature>
<feature type="region of interest" description="Disordered" evidence="3">
    <location>
        <begin position="96"/>
        <end position="137"/>
    </location>
</feature>
<dbReference type="OrthoDB" id="439993at2759"/>
<evidence type="ECO:0000313" key="5">
    <source>
        <dbReference type="EMBL" id="KXS13572.1"/>
    </source>
</evidence>
<accession>A0A139A9R2</accession>
<dbReference type="Gene3D" id="1.10.10.10">
    <property type="entry name" value="Winged helix-like DNA-binding domain superfamily/Winged helix DNA-binding domain"/>
    <property type="match status" value="1"/>
</dbReference>
<proteinExistence type="predicted"/>
<dbReference type="EMBL" id="KQ965776">
    <property type="protein sequence ID" value="KXS13572.1"/>
    <property type="molecule type" value="Genomic_DNA"/>
</dbReference>
<keyword evidence="1 2" id="KW-0694">RNA-binding</keyword>
<name>A0A139A9R2_GONPJ</name>
<dbReference type="InterPro" id="IPR036390">
    <property type="entry name" value="WH_DNA-bd_sf"/>
</dbReference>
<dbReference type="Proteomes" id="UP000070544">
    <property type="component" value="Unassembled WGS sequence"/>
</dbReference>
<reference evidence="5 6" key="1">
    <citation type="journal article" date="2015" name="Genome Biol. Evol.">
        <title>Phylogenomic analyses indicate that early fungi evolved digesting cell walls of algal ancestors of land plants.</title>
        <authorList>
            <person name="Chang Y."/>
            <person name="Wang S."/>
            <person name="Sekimoto S."/>
            <person name="Aerts A.L."/>
            <person name="Choi C."/>
            <person name="Clum A."/>
            <person name="LaButti K.M."/>
            <person name="Lindquist E.A."/>
            <person name="Yee Ngan C."/>
            <person name="Ohm R.A."/>
            <person name="Salamov A.A."/>
            <person name="Grigoriev I.V."/>
            <person name="Spatafora J.W."/>
            <person name="Berbee M.L."/>
        </authorList>
    </citation>
    <scope>NUCLEOTIDE SEQUENCE [LARGE SCALE GENOMIC DNA]</scope>
    <source>
        <strain evidence="5 6">JEL478</strain>
    </source>
</reference>
<protein>
    <recommendedName>
        <fullName evidence="4">HTH La-type RNA-binding domain-containing protein</fullName>
    </recommendedName>
</protein>
<dbReference type="InterPro" id="IPR006630">
    <property type="entry name" value="La_HTH"/>
</dbReference>
<keyword evidence="6" id="KW-1185">Reference proteome</keyword>
<dbReference type="STRING" id="1344416.A0A139A9R2"/>